<dbReference type="FunFam" id="2.30.30.790:FF:000002">
    <property type="entry name" value="39S ribosomal protein L19, mitochondrial"/>
    <property type="match status" value="1"/>
</dbReference>
<keyword evidence="4 17" id="KW-0812">Transmembrane</keyword>
<organism evidence="19 20">
    <name type="scientific">Elaeophora elaphi</name>
    <dbReference type="NCBI Taxonomy" id="1147741"/>
    <lineage>
        <taxon>Eukaryota</taxon>
        <taxon>Metazoa</taxon>
        <taxon>Ecdysozoa</taxon>
        <taxon>Nematoda</taxon>
        <taxon>Chromadorea</taxon>
        <taxon>Rhabditida</taxon>
        <taxon>Spirurina</taxon>
        <taxon>Spiruromorpha</taxon>
        <taxon>Filarioidea</taxon>
        <taxon>Onchocercidae</taxon>
        <taxon>Elaeophora</taxon>
    </lineage>
</organism>
<dbReference type="InterPro" id="IPR013083">
    <property type="entry name" value="Znf_RING/FYVE/PHD"/>
</dbReference>
<keyword evidence="8" id="KW-0689">Ribosomal protein</keyword>
<evidence type="ECO:0000256" key="10">
    <source>
        <dbReference type="ARBA" id="ARBA00023128"/>
    </source>
</evidence>
<evidence type="ECO:0000256" key="11">
    <source>
        <dbReference type="ARBA" id="ARBA00023136"/>
    </source>
</evidence>
<dbReference type="InterPro" id="IPR001857">
    <property type="entry name" value="Ribosomal_bL19"/>
</dbReference>
<sequence>MDVSEAMEIFSVRARIAFLRCTEVALRLPGLLLFELWWRNRDIHFNPDLFKQSFSSYLEMDQIIEFIQTRNFDRTGAQILSYAVVLISLMFFLLPLYKLVQVYFHMFSLLLFSVAHYLSARYVQLEQNGDPDLKLDDFTKLERHGFHILAQLVLCVVQSCLLSLENDIARVTLAVFLIPIIARMCAVPIERLIIAHNVACSLAILVICIYVLNKTPALLLSIRHSVRYLKAIIIPRGIGGGGAAILWHRLRLAEILISAWLTMFFARVYVHFAGKGRGFDEIGAIFLASVAESTNTPLSLLALALTVSCFCKQILTIAECIVGGQRGHRHVLANGGYTGALTLALLCAQTGVLGMRTEQKAFLLGLVFFIVVSALLQSLCEILEPQLLAIAANRLTRRGQHIRSVFLAVIVIVTSLCTSAAVTRFLPIDLCLIIVSNCLLTAVHTLSALIVYAIYVLERESINAWGRADYVVFICKTITCGVEVLLALNVVCYGHWTLTSLAVLVFYVYFSVWRRLQAGIISVQSRRAAHSSLSQLQHASKATLQELCDACAICLSDMMEDVRITPCKHFFHTTCLRKWLCVKRMCPLCYFDLSKCKIPGALEELFLEVSSSIDTSEDAESGSTESSDAENSSEDDEILLLDARITGQRAYRRLSGEERKIRLKRHIQNFREVYPDFQPTSIYGRRNLLREELERKDMLERRLQIDIPEFYVGSIVAVTYSDKKLVGLKNRFLGICISRRLEGLKSQFTLRNVIEGIGVEVMYEMYTPTITKIEVIKLEKRLDDDLSYLVDAYPEYSTFNIHMEPTSHVVGKPVPVNPLKVKLRPPPWTRRWELFDYKGIEDLTDLRKYDLIADYREVATDIDEELAIEQEMLDFETERQQAGATKRRILRSAEQAHIHD</sequence>
<dbReference type="InterPro" id="IPR025754">
    <property type="entry name" value="TRC8_N_dom"/>
</dbReference>
<feature type="transmembrane region" description="Helical" evidence="17">
    <location>
        <begin position="493"/>
        <end position="512"/>
    </location>
</feature>
<comment type="similarity">
    <text evidence="3">Belongs to the bacterial ribosomal protein bL19 family.</text>
</comment>
<feature type="transmembrane region" description="Helical" evidence="17">
    <location>
        <begin position="193"/>
        <end position="212"/>
    </location>
</feature>
<protein>
    <recommendedName>
        <fullName evidence="13">Large ribosomal subunit protein bL19m</fullName>
    </recommendedName>
    <alternativeName>
        <fullName evidence="14">39S ribosomal protein L19, mitochondrial</fullName>
    </alternativeName>
</protein>
<evidence type="ECO:0000256" key="12">
    <source>
        <dbReference type="ARBA" id="ARBA00023274"/>
    </source>
</evidence>
<feature type="transmembrane region" description="Helical" evidence="17">
    <location>
        <begin position="361"/>
        <end position="383"/>
    </location>
</feature>
<evidence type="ECO:0000256" key="15">
    <source>
        <dbReference type="PROSITE-ProRule" id="PRU00175"/>
    </source>
</evidence>
<evidence type="ECO:0000256" key="9">
    <source>
        <dbReference type="ARBA" id="ARBA00022989"/>
    </source>
</evidence>
<dbReference type="InterPro" id="IPR001841">
    <property type="entry name" value="Znf_RING"/>
</dbReference>
<dbReference type="Pfam" id="PF13639">
    <property type="entry name" value="zf-RING_2"/>
    <property type="match status" value="1"/>
</dbReference>
<dbReference type="PANTHER" id="PTHR15680:SF9">
    <property type="entry name" value="LARGE RIBOSOMAL SUBUNIT PROTEIN BL19M"/>
    <property type="match status" value="1"/>
</dbReference>
<proteinExistence type="inferred from homology"/>
<keyword evidence="9 17" id="KW-1133">Transmembrane helix</keyword>
<evidence type="ECO:0000256" key="7">
    <source>
        <dbReference type="ARBA" id="ARBA00022946"/>
    </source>
</evidence>
<evidence type="ECO:0000256" key="14">
    <source>
        <dbReference type="ARBA" id="ARBA00035359"/>
    </source>
</evidence>
<dbReference type="GO" id="GO:0008270">
    <property type="term" value="F:zinc ion binding"/>
    <property type="evidence" value="ECO:0007669"/>
    <property type="project" value="UniProtKB-KW"/>
</dbReference>
<keyword evidence="19" id="KW-1185">Reference proteome</keyword>
<dbReference type="GO" id="GO:0003735">
    <property type="term" value="F:structural constituent of ribosome"/>
    <property type="evidence" value="ECO:0007669"/>
    <property type="project" value="InterPro"/>
</dbReference>
<feature type="transmembrane region" description="Helical" evidence="17">
    <location>
        <begin position="334"/>
        <end position="355"/>
    </location>
</feature>
<feature type="domain" description="RING-type" evidence="18">
    <location>
        <begin position="551"/>
        <end position="589"/>
    </location>
</feature>
<keyword evidence="7" id="KW-0809">Transit peptide</keyword>
<feature type="transmembrane region" description="Helical" evidence="17">
    <location>
        <begin position="228"/>
        <end position="247"/>
    </location>
</feature>
<comment type="subcellular location">
    <subcellularLocation>
        <location evidence="1">Membrane</location>
        <topology evidence="1">Multi-pass membrane protein</topology>
    </subcellularLocation>
    <subcellularLocation>
        <location evidence="2">Mitochondrion</location>
    </subcellularLocation>
</comment>
<keyword evidence="10" id="KW-0496">Mitochondrion</keyword>
<keyword evidence="11 17" id="KW-0472">Membrane</keyword>
<keyword evidence="5 15" id="KW-0479">Metal-binding</keyword>
<dbReference type="AlphaFoldDB" id="A0A0R3RY05"/>
<feature type="transmembrane region" description="Helical" evidence="17">
    <location>
        <begin position="300"/>
        <end position="322"/>
    </location>
</feature>
<dbReference type="Pfam" id="PF13705">
    <property type="entry name" value="TRC8_N"/>
    <property type="match status" value="1"/>
</dbReference>
<dbReference type="Gene3D" id="2.30.30.790">
    <property type="match status" value="1"/>
</dbReference>
<evidence type="ECO:0000313" key="19">
    <source>
        <dbReference type="Proteomes" id="UP000050640"/>
    </source>
</evidence>
<dbReference type="PROSITE" id="PS50089">
    <property type="entry name" value="ZF_RING_2"/>
    <property type="match status" value="1"/>
</dbReference>
<feature type="transmembrane region" description="Helical" evidence="17">
    <location>
        <begin position="252"/>
        <end position="270"/>
    </location>
</feature>
<evidence type="ECO:0000256" key="2">
    <source>
        <dbReference type="ARBA" id="ARBA00004173"/>
    </source>
</evidence>
<name>A0A0R3RY05_9BILA</name>
<reference evidence="20" key="1">
    <citation type="submission" date="2017-02" db="UniProtKB">
        <authorList>
            <consortium name="WormBaseParasite"/>
        </authorList>
    </citation>
    <scope>IDENTIFICATION</scope>
</reference>
<dbReference type="SUPFAM" id="SSF50104">
    <property type="entry name" value="Translation proteins SH3-like domain"/>
    <property type="match status" value="1"/>
</dbReference>
<evidence type="ECO:0000256" key="17">
    <source>
        <dbReference type="SAM" id="Phobius"/>
    </source>
</evidence>
<evidence type="ECO:0000256" key="1">
    <source>
        <dbReference type="ARBA" id="ARBA00004141"/>
    </source>
</evidence>
<evidence type="ECO:0000256" key="8">
    <source>
        <dbReference type="ARBA" id="ARBA00022980"/>
    </source>
</evidence>
<dbReference type="InterPro" id="IPR008991">
    <property type="entry name" value="Translation_prot_SH3-like_sf"/>
</dbReference>
<feature type="transmembrane region" description="Helical" evidence="17">
    <location>
        <begin position="432"/>
        <end position="456"/>
    </location>
</feature>
<dbReference type="WBParaSite" id="EEL_0000713701-mRNA-1">
    <property type="protein sequence ID" value="EEL_0000713701-mRNA-1"/>
    <property type="gene ID" value="EEL_0000713701"/>
</dbReference>
<dbReference type="Proteomes" id="UP000050640">
    <property type="component" value="Unplaced"/>
</dbReference>
<keyword evidence="12" id="KW-0687">Ribonucleoprotein</keyword>
<feature type="transmembrane region" description="Helical" evidence="17">
    <location>
        <begin position="168"/>
        <end position="186"/>
    </location>
</feature>
<evidence type="ECO:0000256" key="3">
    <source>
        <dbReference type="ARBA" id="ARBA00005781"/>
    </source>
</evidence>
<dbReference type="STRING" id="1147741.A0A0R3RY05"/>
<feature type="transmembrane region" description="Helical" evidence="17">
    <location>
        <begin position="79"/>
        <end position="97"/>
    </location>
</feature>
<feature type="transmembrane region" description="Helical" evidence="17">
    <location>
        <begin position="404"/>
        <end position="426"/>
    </location>
</feature>
<dbReference type="PANTHER" id="PTHR15680">
    <property type="entry name" value="RIBOSOMAL PROTEIN L19"/>
    <property type="match status" value="1"/>
</dbReference>
<evidence type="ECO:0000256" key="6">
    <source>
        <dbReference type="ARBA" id="ARBA00022833"/>
    </source>
</evidence>
<feature type="region of interest" description="Disordered" evidence="16">
    <location>
        <begin position="613"/>
        <end position="634"/>
    </location>
</feature>
<evidence type="ECO:0000256" key="5">
    <source>
        <dbReference type="ARBA" id="ARBA00022771"/>
    </source>
</evidence>
<dbReference type="Gene3D" id="3.30.40.10">
    <property type="entry name" value="Zinc/RING finger domain, C3HC4 (zinc finger)"/>
    <property type="match status" value="1"/>
</dbReference>
<dbReference type="GO" id="GO:0016020">
    <property type="term" value="C:membrane"/>
    <property type="evidence" value="ECO:0007669"/>
    <property type="project" value="UniProtKB-SubCell"/>
</dbReference>
<keyword evidence="6" id="KW-0862">Zinc</keyword>
<dbReference type="SUPFAM" id="SSF57850">
    <property type="entry name" value="RING/U-box"/>
    <property type="match status" value="1"/>
</dbReference>
<dbReference type="SMART" id="SM00184">
    <property type="entry name" value="RING"/>
    <property type="match status" value="1"/>
</dbReference>
<keyword evidence="5 15" id="KW-0863">Zinc-finger</keyword>
<dbReference type="Pfam" id="PF01245">
    <property type="entry name" value="Ribosomal_L19"/>
    <property type="match status" value="1"/>
</dbReference>
<dbReference type="GO" id="GO:0006412">
    <property type="term" value="P:translation"/>
    <property type="evidence" value="ECO:0007669"/>
    <property type="project" value="InterPro"/>
</dbReference>
<evidence type="ECO:0000256" key="4">
    <source>
        <dbReference type="ARBA" id="ARBA00022692"/>
    </source>
</evidence>
<evidence type="ECO:0000259" key="18">
    <source>
        <dbReference type="PROSITE" id="PS50089"/>
    </source>
</evidence>
<dbReference type="GO" id="GO:0005762">
    <property type="term" value="C:mitochondrial large ribosomal subunit"/>
    <property type="evidence" value="ECO:0007669"/>
    <property type="project" value="TreeGrafter"/>
</dbReference>
<evidence type="ECO:0000256" key="13">
    <source>
        <dbReference type="ARBA" id="ARBA00035288"/>
    </source>
</evidence>
<evidence type="ECO:0000256" key="16">
    <source>
        <dbReference type="SAM" id="MobiDB-lite"/>
    </source>
</evidence>
<accession>A0A0R3RY05</accession>
<dbReference type="InterPro" id="IPR038657">
    <property type="entry name" value="Ribosomal_bL19_sf"/>
</dbReference>
<evidence type="ECO:0000313" key="20">
    <source>
        <dbReference type="WBParaSite" id="EEL_0000713701-mRNA-1"/>
    </source>
</evidence>